<dbReference type="STRING" id="1423729.FC80_GL000664"/>
<dbReference type="InterPro" id="IPR003439">
    <property type="entry name" value="ABC_transporter-like_ATP-bd"/>
</dbReference>
<evidence type="ECO:0000256" key="1">
    <source>
        <dbReference type="ARBA" id="ARBA00004202"/>
    </source>
</evidence>
<dbReference type="GO" id="GO:0055085">
    <property type="term" value="P:transmembrane transport"/>
    <property type="evidence" value="ECO:0007669"/>
    <property type="project" value="UniProtKB-ARBA"/>
</dbReference>
<evidence type="ECO:0000313" key="10">
    <source>
        <dbReference type="Proteomes" id="UP000051131"/>
    </source>
</evidence>
<evidence type="ECO:0000256" key="4">
    <source>
        <dbReference type="ARBA" id="ARBA00022741"/>
    </source>
</evidence>
<dbReference type="InterPro" id="IPR027417">
    <property type="entry name" value="P-loop_NTPase"/>
</dbReference>
<dbReference type="InterPro" id="IPR003593">
    <property type="entry name" value="AAA+_ATPase"/>
</dbReference>
<dbReference type="PROSITE" id="PS50893">
    <property type="entry name" value="ABC_TRANSPORTER_2"/>
    <property type="match status" value="1"/>
</dbReference>
<dbReference type="AlphaFoldDB" id="A0A0R2CHS8"/>
<evidence type="ECO:0000256" key="3">
    <source>
        <dbReference type="ARBA" id="ARBA00022448"/>
    </source>
</evidence>
<keyword evidence="5 9" id="KW-0067">ATP-binding</keyword>
<dbReference type="GO" id="GO:0015833">
    <property type="term" value="P:peptide transport"/>
    <property type="evidence" value="ECO:0007669"/>
    <property type="project" value="UniProtKB-KW"/>
</dbReference>
<evidence type="ECO:0000313" key="9">
    <source>
        <dbReference type="EMBL" id="KRM90674.1"/>
    </source>
</evidence>
<dbReference type="InterPro" id="IPR013563">
    <property type="entry name" value="Oligopep_ABC_C"/>
</dbReference>
<evidence type="ECO:0000259" key="8">
    <source>
        <dbReference type="PROSITE" id="PS50893"/>
    </source>
</evidence>
<feature type="domain" description="ABC transporter" evidence="8">
    <location>
        <begin position="12"/>
        <end position="255"/>
    </location>
</feature>
<keyword evidence="6" id="KW-0571">Peptide transport</keyword>
<dbReference type="FunFam" id="3.40.50.300:FF:000016">
    <property type="entry name" value="Oligopeptide ABC transporter ATP-binding component"/>
    <property type="match status" value="1"/>
</dbReference>
<keyword evidence="3" id="KW-0813">Transport</keyword>
<proteinExistence type="inferred from homology"/>
<dbReference type="SUPFAM" id="SSF52540">
    <property type="entry name" value="P-loop containing nucleoside triphosphate hydrolases"/>
    <property type="match status" value="1"/>
</dbReference>
<dbReference type="PROSITE" id="PS00211">
    <property type="entry name" value="ABC_TRANSPORTER_1"/>
    <property type="match status" value="1"/>
</dbReference>
<dbReference type="Gene3D" id="3.40.50.300">
    <property type="entry name" value="P-loop containing nucleotide triphosphate hydrolases"/>
    <property type="match status" value="1"/>
</dbReference>
<dbReference type="PANTHER" id="PTHR43776">
    <property type="entry name" value="TRANSPORT ATP-BINDING PROTEIN"/>
    <property type="match status" value="1"/>
</dbReference>
<keyword evidence="10" id="KW-1185">Reference proteome</keyword>
<keyword evidence="7" id="KW-0653">Protein transport</keyword>
<protein>
    <submittedName>
        <fullName evidence="9">Oligopeptide transport ATP-binding protein amiF</fullName>
    </submittedName>
</protein>
<dbReference type="CDD" id="cd03257">
    <property type="entry name" value="ABC_NikE_OppD_transporters"/>
    <property type="match status" value="1"/>
</dbReference>
<dbReference type="Pfam" id="PF08352">
    <property type="entry name" value="oligo_HPY"/>
    <property type="match status" value="1"/>
</dbReference>
<comment type="subcellular location">
    <subcellularLocation>
        <location evidence="1">Cell membrane</location>
        <topology evidence="1">Peripheral membrane protein</topology>
    </subcellularLocation>
</comment>
<reference evidence="9 10" key="1">
    <citation type="journal article" date="2015" name="Genome Announc.">
        <title>Expanding the biotechnology potential of lactobacilli through comparative genomics of 213 strains and associated genera.</title>
        <authorList>
            <person name="Sun Z."/>
            <person name="Harris H.M."/>
            <person name="McCann A."/>
            <person name="Guo C."/>
            <person name="Argimon S."/>
            <person name="Zhang W."/>
            <person name="Yang X."/>
            <person name="Jeffery I.B."/>
            <person name="Cooney J.C."/>
            <person name="Kagawa T.F."/>
            <person name="Liu W."/>
            <person name="Song Y."/>
            <person name="Salvetti E."/>
            <person name="Wrobel A."/>
            <person name="Rasinkangas P."/>
            <person name="Parkhill J."/>
            <person name="Rea M.C."/>
            <person name="O'Sullivan O."/>
            <person name="Ritari J."/>
            <person name="Douillard F.P."/>
            <person name="Paul Ross R."/>
            <person name="Yang R."/>
            <person name="Briner A.E."/>
            <person name="Felis G.E."/>
            <person name="de Vos W.M."/>
            <person name="Barrangou R."/>
            <person name="Klaenhammer T.R."/>
            <person name="Caufield P.W."/>
            <person name="Cui Y."/>
            <person name="Zhang H."/>
            <person name="O'Toole P.W."/>
        </authorList>
    </citation>
    <scope>NUCLEOTIDE SEQUENCE [LARGE SCALE GENOMIC DNA]</scope>
    <source>
        <strain evidence="9 10">DSM 21116</strain>
    </source>
</reference>
<accession>A0A0R2CHS8</accession>
<dbReference type="GO" id="GO:0015031">
    <property type="term" value="P:protein transport"/>
    <property type="evidence" value="ECO:0007669"/>
    <property type="project" value="UniProtKB-KW"/>
</dbReference>
<dbReference type="GO" id="GO:0005886">
    <property type="term" value="C:plasma membrane"/>
    <property type="evidence" value="ECO:0007669"/>
    <property type="project" value="UniProtKB-SubCell"/>
</dbReference>
<dbReference type="PATRIC" id="fig|1423729.3.peg.671"/>
<name>A0A0R2CHS8_9LACO</name>
<gene>
    <name evidence="9" type="ORF">FC80_GL000664</name>
</gene>
<evidence type="ECO:0000256" key="7">
    <source>
        <dbReference type="ARBA" id="ARBA00022927"/>
    </source>
</evidence>
<dbReference type="OrthoDB" id="9802264at2"/>
<evidence type="ECO:0000256" key="6">
    <source>
        <dbReference type="ARBA" id="ARBA00022856"/>
    </source>
</evidence>
<dbReference type="Pfam" id="PF00005">
    <property type="entry name" value="ABC_tran"/>
    <property type="match status" value="1"/>
</dbReference>
<dbReference type="Proteomes" id="UP000051131">
    <property type="component" value="Unassembled WGS sequence"/>
</dbReference>
<evidence type="ECO:0000256" key="5">
    <source>
        <dbReference type="ARBA" id="ARBA00022840"/>
    </source>
</evidence>
<dbReference type="EMBL" id="AYZE01000014">
    <property type="protein sequence ID" value="KRM90674.1"/>
    <property type="molecule type" value="Genomic_DNA"/>
</dbReference>
<comment type="caution">
    <text evidence="9">The sequence shown here is derived from an EMBL/GenBank/DDBJ whole genome shotgun (WGS) entry which is preliminary data.</text>
</comment>
<sequence>MNNANRETLLSIKDLEITFGSGKSKFVAVQDVNFDIFKGEIFSLVGESGSGKTTIGRAVLGINPTSKGEIIFEGKQINGKISSKEKFQIERKIQMIFQDPSASLNERATVDYIISEGLYNYKLFKTEDERLNKVREMLEAVGLLPEQLYRYPHEFSGGQRQRIGIARALIMNPDLVVADEPISALDMSIRAQVLNLLKKFQREQGVTFLFVAHDLSVVRYISDRIAVIRAGKILELAETEELFKNPIHPYTKSLLSAIPIPDPQIARSRKNIIYNPNMHDYSIEKPEFREIRTGHFVYCSDSEAIEYKKNIKD</sequence>
<evidence type="ECO:0000256" key="2">
    <source>
        <dbReference type="ARBA" id="ARBA00005417"/>
    </source>
</evidence>
<dbReference type="GO" id="GO:0005524">
    <property type="term" value="F:ATP binding"/>
    <property type="evidence" value="ECO:0007669"/>
    <property type="project" value="UniProtKB-KW"/>
</dbReference>
<dbReference type="PANTHER" id="PTHR43776:SF7">
    <property type="entry name" value="D,D-DIPEPTIDE TRANSPORT ATP-BINDING PROTEIN DDPF-RELATED"/>
    <property type="match status" value="1"/>
</dbReference>
<dbReference type="SMART" id="SM00382">
    <property type="entry name" value="AAA"/>
    <property type="match status" value="1"/>
</dbReference>
<comment type="similarity">
    <text evidence="2">Belongs to the ABC transporter superfamily.</text>
</comment>
<dbReference type="InterPro" id="IPR017871">
    <property type="entry name" value="ABC_transporter-like_CS"/>
</dbReference>
<keyword evidence="4" id="KW-0547">Nucleotide-binding</keyword>
<organism evidence="9 10">
    <name type="scientific">Liquorilactobacillus cacaonum DSM 21116</name>
    <dbReference type="NCBI Taxonomy" id="1423729"/>
    <lineage>
        <taxon>Bacteria</taxon>
        <taxon>Bacillati</taxon>
        <taxon>Bacillota</taxon>
        <taxon>Bacilli</taxon>
        <taxon>Lactobacillales</taxon>
        <taxon>Lactobacillaceae</taxon>
        <taxon>Liquorilactobacillus</taxon>
    </lineage>
</organism>
<dbReference type="InterPro" id="IPR050319">
    <property type="entry name" value="ABC_transp_ATP-bind"/>
</dbReference>
<dbReference type="RefSeq" id="WP_057828902.1">
    <property type="nucleotide sequence ID" value="NZ_AYZE01000014.1"/>
</dbReference>
<dbReference type="GO" id="GO:0016887">
    <property type="term" value="F:ATP hydrolysis activity"/>
    <property type="evidence" value="ECO:0007669"/>
    <property type="project" value="InterPro"/>
</dbReference>